<reference evidence="2 3" key="1">
    <citation type="journal article" date="2021" name="Elife">
        <title>Chloroplast acquisition without the gene transfer in kleptoplastic sea slugs, Plakobranchus ocellatus.</title>
        <authorList>
            <person name="Maeda T."/>
            <person name="Takahashi S."/>
            <person name="Yoshida T."/>
            <person name="Shimamura S."/>
            <person name="Takaki Y."/>
            <person name="Nagai Y."/>
            <person name="Toyoda A."/>
            <person name="Suzuki Y."/>
            <person name="Arimoto A."/>
            <person name="Ishii H."/>
            <person name="Satoh N."/>
            <person name="Nishiyama T."/>
            <person name="Hasebe M."/>
            <person name="Maruyama T."/>
            <person name="Minagawa J."/>
            <person name="Obokata J."/>
            <person name="Shigenobu S."/>
        </authorList>
    </citation>
    <scope>NUCLEOTIDE SEQUENCE [LARGE SCALE GENOMIC DNA]</scope>
</reference>
<evidence type="ECO:0000313" key="3">
    <source>
        <dbReference type="Proteomes" id="UP000735302"/>
    </source>
</evidence>
<evidence type="ECO:0000313" key="2">
    <source>
        <dbReference type="EMBL" id="GFO16392.1"/>
    </source>
</evidence>
<sequence>MSPAAHNTNEVAILKRKVNALAFVSGTNNSTEAQQRRNQPRSDCVAIATDADKLRSTLSQYLSPAALEFVLTQVRVSKLSVKGRRWTHSDKSLIYISCIAQGIQINAATFQNAICTDCHQYNEKPGNCANMMHLFEIKASSMALQQKACAILLDEMAIKASVQYNLLDDQVEGFEDFGQFGRSPKHTTSVLCSHMAQFNELDCTSPIRMAPKLSSKHMAMPPFSHLRDCLTAQVLSHSVAAGVSAMVTLEALPWSLWRLCHGHSGGSAMVSLEALPWSLWRLCDGHSGCSAISGNRNSKVN</sequence>
<organism evidence="2 3">
    <name type="scientific">Plakobranchus ocellatus</name>
    <dbReference type="NCBI Taxonomy" id="259542"/>
    <lineage>
        <taxon>Eukaryota</taxon>
        <taxon>Metazoa</taxon>
        <taxon>Spiralia</taxon>
        <taxon>Lophotrochozoa</taxon>
        <taxon>Mollusca</taxon>
        <taxon>Gastropoda</taxon>
        <taxon>Heterobranchia</taxon>
        <taxon>Euthyneura</taxon>
        <taxon>Panpulmonata</taxon>
        <taxon>Sacoglossa</taxon>
        <taxon>Placobranchoidea</taxon>
        <taxon>Plakobranchidae</taxon>
        <taxon>Plakobranchus</taxon>
    </lineage>
</organism>
<name>A0AAV4BB60_9GAST</name>
<dbReference type="AlphaFoldDB" id="A0AAV4BB60"/>
<feature type="domain" description="Transposable element P transposase-like RNase H" evidence="1">
    <location>
        <begin position="124"/>
        <end position="180"/>
    </location>
</feature>
<protein>
    <submittedName>
        <fullName evidence="2">THAP domain-containing protein 9</fullName>
    </submittedName>
</protein>
<gene>
    <name evidence="2" type="ORF">PoB_004289700</name>
</gene>
<comment type="caution">
    <text evidence="2">The sequence shown here is derived from an EMBL/GenBank/DDBJ whole genome shotgun (WGS) entry which is preliminary data.</text>
</comment>
<evidence type="ECO:0000259" key="1">
    <source>
        <dbReference type="Pfam" id="PF21787"/>
    </source>
</evidence>
<dbReference type="EMBL" id="BLXT01004660">
    <property type="protein sequence ID" value="GFO16392.1"/>
    <property type="molecule type" value="Genomic_DNA"/>
</dbReference>
<keyword evidence="3" id="KW-1185">Reference proteome</keyword>
<dbReference type="InterPro" id="IPR048365">
    <property type="entry name" value="TNP-like_RNaseH_N"/>
</dbReference>
<dbReference type="Pfam" id="PF21787">
    <property type="entry name" value="TNP-like_RNaseH_N"/>
    <property type="match status" value="1"/>
</dbReference>
<accession>A0AAV4BB60</accession>
<proteinExistence type="predicted"/>
<dbReference type="Proteomes" id="UP000735302">
    <property type="component" value="Unassembled WGS sequence"/>
</dbReference>